<dbReference type="SUPFAM" id="SSF160246">
    <property type="entry name" value="EspE N-terminal domain-like"/>
    <property type="match status" value="1"/>
</dbReference>
<sequence length="555" mass="60970">MASLTEILILRGVMPIESLDSMSGAADEESTVRDLLERGVLTEVQLASARAALVGLPFVELLDFAVDQRAVSLVPAAVCRRYGVLPIAFSGDYLILAMIDPGNVFAVDDVRSIARQQVKCVVAEKSDLLAAIDRYHRADGELSSLSTELEEQAGPSELVRQEPNEPKEDDAPIVRFVNLLISQGIQDLASDIHIEPGEYDMGVRYRIDGVMHEMQRAPKNIQNGVISRLKIMADIDIAERRKPQDGRMSVSHGGRKIDLRVATLPTVWGEKVVMRILDNNSSSMQMSDLNLLPHNFEAYRRSYTKPYGMILVTGPTGSGKSTTLYTTLNAVARPEINVITVEDPVEYRMAGINQVQVNPKAGLTFASALRSILRSDPDVVLLGEIRDHETAQIAIEASLTGHLVLSTLHTNDAPSAVTRLTEMDIEPFLVGSALDSVVAQRLARRLCDRCKQPYTHDPAELVELKFGYQYGQPIGQLFRPQGCSSCSNTGYRGRLALHELMTVTEEIERLAVARASSAEIARVAIQQGMTTLRQDGWAKAQMGLTSIEEILRVVA</sequence>
<evidence type="ECO:0000256" key="2">
    <source>
        <dbReference type="ARBA" id="ARBA00022741"/>
    </source>
</evidence>
<proteinExistence type="inferred from homology"/>
<dbReference type="SUPFAM" id="SSF52540">
    <property type="entry name" value="P-loop containing nucleoside triphosphate hydrolases"/>
    <property type="match status" value="1"/>
</dbReference>
<feature type="compositionally biased region" description="Basic and acidic residues" evidence="4">
    <location>
        <begin position="159"/>
        <end position="168"/>
    </location>
</feature>
<dbReference type="Gene3D" id="3.30.300.160">
    <property type="entry name" value="Type II secretion system, protein E, N-terminal domain"/>
    <property type="match status" value="1"/>
</dbReference>
<evidence type="ECO:0000256" key="4">
    <source>
        <dbReference type="SAM" id="MobiDB-lite"/>
    </source>
</evidence>
<dbReference type="PANTHER" id="PTHR30258:SF1">
    <property type="entry name" value="PROTEIN TRANSPORT PROTEIN HOFB HOMOLOG"/>
    <property type="match status" value="1"/>
</dbReference>
<feature type="domain" description="Bacterial type II secretion system protein E" evidence="5">
    <location>
        <begin position="373"/>
        <end position="387"/>
    </location>
</feature>
<evidence type="ECO:0000256" key="3">
    <source>
        <dbReference type="ARBA" id="ARBA00022840"/>
    </source>
</evidence>
<accession>A0ABT9BPA2</accession>
<organism evidence="6 7">
    <name type="scientific">Antiquaquibacter soli</name>
    <dbReference type="NCBI Taxonomy" id="3064523"/>
    <lineage>
        <taxon>Bacteria</taxon>
        <taxon>Bacillati</taxon>
        <taxon>Actinomycetota</taxon>
        <taxon>Actinomycetes</taxon>
        <taxon>Micrococcales</taxon>
        <taxon>Microbacteriaceae</taxon>
        <taxon>Antiquaquibacter</taxon>
    </lineage>
</organism>
<evidence type="ECO:0000259" key="5">
    <source>
        <dbReference type="PROSITE" id="PS00662"/>
    </source>
</evidence>
<dbReference type="PROSITE" id="PS00662">
    <property type="entry name" value="T2SP_E"/>
    <property type="match status" value="1"/>
</dbReference>
<dbReference type="Pfam" id="PF05157">
    <property type="entry name" value="MshEN"/>
    <property type="match status" value="1"/>
</dbReference>
<gene>
    <name evidence="6" type="ORF">Q5716_11465</name>
</gene>
<dbReference type="Gene3D" id="3.40.50.300">
    <property type="entry name" value="P-loop containing nucleotide triphosphate hydrolases"/>
    <property type="match status" value="1"/>
</dbReference>
<keyword evidence="7" id="KW-1185">Reference proteome</keyword>
<dbReference type="EMBL" id="JAUQUB010000002">
    <property type="protein sequence ID" value="MDO7882844.1"/>
    <property type="molecule type" value="Genomic_DNA"/>
</dbReference>
<keyword evidence="3" id="KW-0067">ATP-binding</keyword>
<name>A0ABT9BPA2_9MICO</name>
<dbReference type="InterPro" id="IPR003593">
    <property type="entry name" value="AAA+_ATPase"/>
</dbReference>
<dbReference type="Proteomes" id="UP001241072">
    <property type="component" value="Unassembled WGS sequence"/>
</dbReference>
<feature type="region of interest" description="Disordered" evidence="4">
    <location>
        <begin position="144"/>
        <end position="168"/>
    </location>
</feature>
<dbReference type="InterPro" id="IPR001482">
    <property type="entry name" value="T2SS/T4SS_dom"/>
</dbReference>
<dbReference type="SMART" id="SM00382">
    <property type="entry name" value="AAA"/>
    <property type="match status" value="1"/>
</dbReference>
<keyword evidence="2" id="KW-0547">Nucleotide-binding</keyword>
<dbReference type="CDD" id="cd01129">
    <property type="entry name" value="PulE-GspE-like"/>
    <property type="match status" value="1"/>
</dbReference>
<protein>
    <submittedName>
        <fullName evidence="6">ATPase, T2SS/T4P/T4SS family</fullName>
    </submittedName>
</protein>
<evidence type="ECO:0000313" key="6">
    <source>
        <dbReference type="EMBL" id="MDO7882844.1"/>
    </source>
</evidence>
<dbReference type="InterPro" id="IPR027417">
    <property type="entry name" value="P-loop_NTPase"/>
</dbReference>
<comment type="caution">
    <text evidence="6">The sequence shown here is derived from an EMBL/GenBank/DDBJ whole genome shotgun (WGS) entry which is preliminary data.</text>
</comment>
<comment type="similarity">
    <text evidence="1">Belongs to the GSP E family.</text>
</comment>
<reference evidence="6 7" key="1">
    <citation type="submission" date="2023-07" db="EMBL/GenBank/DDBJ databases">
        <title>Protaetiibacter sp. nov WY-16 isolated from soil.</title>
        <authorList>
            <person name="Liu B."/>
            <person name="Wan Y."/>
        </authorList>
    </citation>
    <scope>NUCLEOTIDE SEQUENCE [LARGE SCALE GENOMIC DNA]</scope>
    <source>
        <strain evidence="6 7">WY-16</strain>
    </source>
</reference>
<evidence type="ECO:0000313" key="7">
    <source>
        <dbReference type="Proteomes" id="UP001241072"/>
    </source>
</evidence>
<dbReference type="PANTHER" id="PTHR30258">
    <property type="entry name" value="TYPE II SECRETION SYSTEM PROTEIN GSPE-RELATED"/>
    <property type="match status" value="1"/>
</dbReference>
<evidence type="ECO:0000256" key="1">
    <source>
        <dbReference type="ARBA" id="ARBA00006611"/>
    </source>
</evidence>
<dbReference type="Gene3D" id="3.30.450.90">
    <property type="match status" value="1"/>
</dbReference>
<dbReference type="InterPro" id="IPR007831">
    <property type="entry name" value="T2SS_GspE_N"/>
</dbReference>
<dbReference type="RefSeq" id="WP_305003276.1">
    <property type="nucleotide sequence ID" value="NZ_JAUQUB010000002.1"/>
</dbReference>
<dbReference type="InterPro" id="IPR037257">
    <property type="entry name" value="T2SS_E_N_sf"/>
</dbReference>
<dbReference type="Pfam" id="PF00437">
    <property type="entry name" value="T2SSE"/>
    <property type="match status" value="1"/>
</dbReference>